<keyword evidence="2" id="KW-1185">Reference proteome</keyword>
<name>A0A8S9YL90_9TREM</name>
<evidence type="ECO:0000313" key="2">
    <source>
        <dbReference type="Proteomes" id="UP000822476"/>
    </source>
</evidence>
<proteinExistence type="predicted"/>
<sequence length="66" mass="7665">MEIKIVIGFTQLQQFKVLAQWFVVLTVNFRNKHCNCLVVLFTEKCPALSCIIWSSYSITASYFTNQ</sequence>
<reference evidence="1" key="1">
    <citation type="submission" date="2019-07" db="EMBL/GenBank/DDBJ databases">
        <title>Annotation for the trematode Paragonimus miyazaki's.</title>
        <authorList>
            <person name="Choi Y.-J."/>
        </authorList>
    </citation>
    <scope>NUCLEOTIDE SEQUENCE</scope>
    <source>
        <strain evidence="1">Japan</strain>
    </source>
</reference>
<protein>
    <submittedName>
        <fullName evidence="1">Uncharacterized protein</fullName>
    </submittedName>
</protein>
<dbReference type="Proteomes" id="UP000822476">
    <property type="component" value="Unassembled WGS sequence"/>
</dbReference>
<accession>A0A8S9YL90</accession>
<comment type="caution">
    <text evidence="1">The sequence shown here is derived from an EMBL/GenBank/DDBJ whole genome shotgun (WGS) entry which is preliminary data.</text>
</comment>
<dbReference type="AlphaFoldDB" id="A0A8S9YL90"/>
<gene>
    <name evidence="1" type="ORF">EG68_09950</name>
</gene>
<organism evidence="1 2">
    <name type="scientific">Paragonimus skrjabini miyazakii</name>
    <dbReference type="NCBI Taxonomy" id="59628"/>
    <lineage>
        <taxon>Eukaryota</taxon>
        <taxon>Metazoa</taxon>
        <taxon>Spiralia</taxon>
        <taxon>Lophotrochozoa</taxon>
        <taxon>Platyhelminthes</taxon>
        <taxon>Trematoda</taxon>
        <taxon>Digenea</taxon>
        <taxon>Plagiorchiida</taxon>
        <taxon>Troglotremata</taxon>
        <taxon>Troglotrematidae</taxon>
        <taxon>Paragonimus</taxon>
    </lineage>
</organism>
<evidence type="ECO:0000313" key="1">
    <source>
        <dbReference type="EMBL" id="KAF7247567.1"/>
    </source>
</evidence>
<dbReference type="EMBL" id="JTDE01005772">
    <property type="protein sequence ID" value="KAF7247567.1"/>
    <property type="molecule type" value="Genomic_DNA"/>
</dbReference>